<dbReference type="Pfam" id="PF00534">
    <property type="entry name" value="Glycos_transf_1"/>
    <property type="match status" value="1"/>
</dbReference>
<evidence type="ECO:0000313" key="2">
    <source>
        <dbReference type="EMBL" id="MPN20366.1"/>
    </source>
</evidence>
<keyword evidence="2" id="KW-0328">Glycosyltransferase</keyword>
<accession>A0A645G2H8</accession>
<keyword evidence="2" id="KW-0808">Transferase</keyword>
<dbReference type="SUPFAM" id="SSF53756">
    <property type="entry name" value="UDP-Glycosyltransferase/glycogen phosphorylase"/>
    <property type="match status" value="1"/>
</dbReference>
<sequence length="207" mass="23153">MRYPFTSVSERDVLDVAAMSDQRKSLRESLGIPYKNMVLGVGKPVHRKGFDLLIRAAASFAQDTGVYIIGGNPPIEWLDLVHQNGLKNIHFIPFCDHDSLTDYYTAADVFVLPTREDVWGLVVNEAMARGVPVITTDGCVAGCEMIRSGENGYLIPVDTWEPIVAYVNRLLTDEKHRNRIAEEGLKTVRGYTVEAMARVHAEIFEQT</sequence>
<dbReference type="CDD" id="cd03801">
    <property type="entry name" value="GT4_PimA-like"/>
    <property type="match status" value="1"/>
</dbReference>
<dbReference type="Gene3D" id="3.40.50.2000">
    <property type="entry name" value="Glycogen Phosphorylase B"/>
    <property type="match status" value="1"/>
</dbReference>
<gene>
    <name evidence="2" type="primary">mshA_118</name>
    <name evidence="2" type="ORF">SDC9_167745</name>
</gene>
<dbReference type="PANTHER" id="PTHR12526">
    <property type="entry name" value="GLYCOSYLTRANSFERASE"/>
    <property type="match status" value="1"/>
</dbReference>
<reference evidence="2" key="1">
    <citation type="submission" date="2019-08" db="EMBL/GenBank/DDBJ databases">
        <authorList>
            <person name="Kucharzyk K."/>
            <person name="Murdoch R.W."/>
            <person name="Higgins S."/>
            <person name="Loffler F."/>
        </authorList>
    </citation>
    <scope>NUCLEOTIDE SEQUENCE</scope>
</reference>
<name>A0A645G2H8_9ZZZZ</name>
<dbReference type="AlphaFoldDB" id="A0A645G2H8"/>
<proteinExistence type="predicted"/>
<dbReference type="InterPro" id="IPR001296">
    <property type="entry name" value="Glyco_trans_1"/>
</dbReference>
<evidence type="ECO:0000259" key="1">
    <source>
        <dbReference type="Pfam" id="PF00534"/>
    </source>
</evidence>
<protein>
    <submittedName>
        <fullName evidence="2">D-inositol-3-phosphate glycosyltransferase</fullName>
        <ecNumber evidence="2">2.4.1.250</ecNumber>
    </submittedName>
</protein>
<comment type="caution">
    <text evidence="2">The sequence shown here is derived from an EMBL/GenBank/DDBJ whole genome shotgun (WGS) entry which is preliminary data.</text>
</comment>
<dbReference type="GO" id="GO:0102710">
    <property type="term" value="F:D-inositol-3-phosphate glycosyltransferase activity"/>
    <property type="evidence" value="ECO:0007669"/>
    <property type="project" value="UniProtKB-EC"/>
</dbReference>
<dbReference type="EC" id="2.4.1.250" evidence="2"/>
<organism evidence="2">
    <name type="scientific">bioreactor metagenome</name>
    <dbReference type="NCBI Taxonomy" id="1076179"/>
    <lineage>
        <taxon>unclassified sequences</taxon>
        <taxon>metagenomes</taxon>
        <taxon>ecological metagenomes</taxon>
    </lineage>
</organism>
<dbReference type="EMBL" id="VSSQ01068114">
    <property type="protein sequence ID" value="MPN20366.1"/>
    <property type="molecule type" value="Genomic_DNA"/>
</dbReference>
<feature type="domain" description="Glycosyl transferase family 1" evidence="1">
    <location>
        <begin position="24"/>
        <end position="185"/>
    </location>
</feature>